<evidence type="ECO:0000313" key="2">
    <source>
        <dbReference type="Proteomes" id="UP001589890"/>
    </source>
</evidence>
<name>A0ABV6QWS9_9ACTN</name>
<dbReference type="EMBL" id="JBHLTC010000041">
    <property type="protein sequence ID" value="MFC0629099.1"/>
    <property type="molecule type" value="Genomic_DNA"/>
</dbReference>
<organism evidence="1 2">
    <name type="scientific">Kribbella deserti</name>
    <dbReference type="NCBI Taxonomy" id="1926257"/>
    <lineage>
        <taxon>Bacteria</taxon>
        <taxon>Bacillati</taxon>
        <taxon>Actinomycetota</taxon>
        <taxon>Actinomycetes</taxon>
        <taxon>Propionibacteriales</taxon>
        <taxon>Kribbellaceae</taxon>
        <taxon>Kribbella</taxon>
    </lineage>
</organism>
<sequence>MTKLFMATDDDRVVWVLALIDEDVWSYVVNTGKFHRNEGLRHDYFFTSDYSYTEIGVGEATRLIAENVGLVDEESSADVLANWQDDDSALSPETVFAASVADLN</sequence>
<gene>
    <name evidence="1" type="ORF">ACFFGN_33855</name>
</gene>
<protein>
    <recommendedName>
        <fullName evidence="3">DUF4240 domain-containing protein</fullName>
    </recommendedName>
</protein>
<dbReference type="Proteomes" id="UP001589890">
    <property type="component" value="Unassembled WGS sequence"/>
</dbReference>
<accession>A0ABV6QWS9</accession>
<proteinExistence type="predicted"/>
<dbReference type="RefSeq" id="WP_380056586.1">
    <property type="nucleotide sequence ID" value="NZ_JBHLTC010000041.1"/>
</dbReference>
<keyword evidence="2" id="KW-1185">Reference proteome</keyword>
<reference evidence="1 2" key="1">
    <citation type="submission" date="2024-09" db="EMBL/GenBank/DDBJ databases">
        <authorList>
            <person name="Sun Q."/>
            <person name="Mori K."/>
        </authorList>
    </citation>
    <scope>NUCLEOTIDE SEQUENCE [LARGE SCALE GENOMIC DNA]</scope>
    <source>
        <strain evidence="1 2">CGMCC 1.15906</strain>
    </source>
</reference>
<evidence type="ECO:0008006" key="3">
    <source>
        <dbReference type="Google" id="ProtNLM"/>
    </source>
</evidence>
<comment type="caution">
    <text evidence="1">The sequence shown here is derived from an EMBL/GenBank/DDBJ whole genome shotgun (WGS) entry which is preliminary data.</text>
</comment>
<evidence type="ECO:0000313" key="1">
    <source>
        <dbReference type="EMBL" id="MFC0629099.1"/>
    </source>
</evidence>